<dbReference type="InterPro" id="IPR023048">
    <property type="entry name" value="NADH:quinone_OxRdtase_FMN_depd"/>
</dbReference>
<dbReference type="KEGG" id="kuy:FY550_00425"/>
<comment type="function">
    <text evidence="6">Also exhibits azoreductase activity. Catalyzes the reductive cleavage of the azo bond in aromatic azo compounds to the corresponding amines.</text>
</comment>
<dbReference type="EC" id="1.7.1.17" evidence="6"/>
<evidence type="ECO:0000256" key="5">
    <source>
        <dbReference type="ARBA" id="ARBA00048542"/>
    </source>
</evidence>
<name>A0A1S1NRE9_9GAMM</name>
<dbReference type="Pfam" id="PF02525">
    <property type="entry name" value="Flavodoxin_2"/>
    <property type="match status" value="1"/>
</dbReference>
<feature type="binding site" evidence="6">
    <location>
        <position position="10"/>
    </location>
    <ligand>
        <name>FMN</name>
        <dbReference type="ChEBI" id="CHEBI:58210"/>
    </ligand>
</feature>
<dbReference type="InterPro" id="IPR003680">
    <property type="entry name" value="Flavodoxin_fold"/>
</dbReference>
<comment type="cofactor">
    <cofactor evidence="6">
        <name>FMN</name>
        <dbReference type="ChEBI" id="CHEBI:58210"/>
    </cofactor>
    <text evidence="6">Binds 1 FMN per subunit.</text>
</comment>
<comment type="catalytic activity">
    <reaction evidence="6">
        <text>2 a quinone + NADH + H(+) = 2 a 1,4-benzosemiquinone + NAD(+)</text>
        <dbReference type="Rhea" id="RHEA:65952"/>
        <dbReference type="ChEBI" id="CHEBI:15378"/>
        <dbReference type="ChEBI" id="CHEBI:57540"/>
        <dbReference type="ChEBI" id="CHEBI:57945"/>
        <dbReference type="ChEBI" id="CHEBI:132124"/>
        <dbReference type="ChEBI" id="CHEBI:134225"/>
    </reaction>
</comment>
<sequence>MSSALILKSSILGDASQSTALAERLGDRFRAEYGDDSVTVRDLAITPVDVLDGELMAALRGSVSEPTPAQLEALALSDRLIDEIHAHDTLIVTAPMYNFNIPTQLKTWCDFIARAGLTFRYTENGPEGLIHGKRVFVITTRGGLHRNSETDLVTPYLTTFFGFLGMRDIEFIYAEGFGMGEEAVASAQAQASAEVDAVAL</sequence>
<dbReference type="InterPro" id="IPR029039">
    <property type="entry name" value="Flavoprotein-like_sf"/>
</dbReference>
<evidence type="ECO:0000313" key="9">
    <source>
        <dbReference type="Proteomes" id="UP000322553"/>
    </source>
</evidence>
<protein>
    <recommendedName>
        <fullName evidence="6">FMN dependent NADH:quinone oxidoreductase</fullName>
        <ecNumber evidence="6">1.6.5.-</ecNumber>
    </recommendedName>
    <alternativeName>
        <fullName evidence="6">Azo-dye reductase</fullName>
    </alternativeName>
    <alternativeName>
        <fullName evidence="6">FMN-dependent NADH-azo compound oxidoreductase</fullName>
    </alternativeName>
    <alternativeName>
        <fullName evidence="6">FMN-dependent NADH-azoreductase</fullName>
        <ecNumber evidence="6">1.7.1.17</ecNumber>
    </alternativeName>
</protein>
<dbReference type="GO" id="GO:0009055">
    <property type="term" value="F:electron transfer activity"/>
    <property type="evidence" value="ECO:0007669"/>
    <property type="project" value="UniProtKB-UniRule"/>
</dbReference>
<accession>A0A1S1NRE9</accession>
<evidence type="ECO:0000256" key="4">
    <source>
        <dbReference type="ARBA" id="ARBA00023027"/>
    </source>
</evidence>
<dbReference type="EMBL" id="CP043420">
    <property type="protein sequence ID" value="QEL09740.1"/>
    <property type="molecule type" value="Genomic_DNA"/>
</dbReference>
<gene>
    <name evidence="6" type="primary">azoR</name>
    <name evidence="8" type="ORF">FY550_00425</name>
</gene>
<dbReference type="Proteomes" id="UP000322553">
    <property type="component" value="Chromosome"/>
</dbReference>
<dbReference type="STRING" id="657387.BH688_13445"/>
<dbReference type="PANTHER" id="PTHR43741:SF2">
    <property type="entry name" value="FMN-DEPENDENT NADH:QUINONE OXIDOREDUCTASE"/>
    <property type="match status" value="1"/>
</dbReference>
<dbReference type="EC" id="1.6.5.-" evidence="6"/>
<comment type="similarity">
    <text evidence="6">Belongs to the azoreductase type 1 family.</text>
</comment>
<dbReference type="Gene3D" id="3.40.50.360">
    <property type="match status" value="1"/>
</dbReference>
<keyword evidence="4 6" id="KW-0520">NAD</keyword>
<dbReference type="InterPro" id="IPR050104">
    <property type="entry name" value="FMN-dep_NADH:Q_OxRdtase_AzoR1"/>
</dbReference>
<dbReference type="HAMAP" id="MF_01216">
    <property type="entry name" value="Azoreductase_type1"/>
    <property type="match status" value="1"/>
</dbReference>
<dbReference type="SUPFAM" id="SSF52218">
    <property type="entry name" value="Flavoproteins"/>
    <property type="match status" value="1"/>
</dbReference>
<evidence type="ECO:0000256" key="6">
    <source>
        <dbReference type="HAMAP-Rule" id="MF_01216"/>
    </source>
</evidence>
<keyword evidence="9" id="KW-1185">Reference proteome</keyword>
<evidence type="ECO:0000259" key="7">
    <source>
        <dbReference type="Pfam" id="PF02525"/>
    </source>
</evidence>
<dbReference type="AlphaFoldDB" id="A0A1S1NRE9"/>
<evidence type="ECO:0000256" key="1">
    <source>
        <dbReference type="ARBA" id="ARBA00022630"/>
    </source>
</evidence>
<comment type="subunit">
    <text evidence="6">Homodimer.</text>
</comment>
<keyword evidence="3 6" id="KW-0560">Oxidoreductase</keyword>
<keyword evidence="2 6" id="KW-0288">FMN</keyword>
<feature type="domain" description="Flavodoxin-like fold" evidence="7">
    <location>
        <begin position="4"/>
        <end position="197"/>
    </location>
</feature>
<evidence type="ECO:0000256" key="3">
    <source>
        <dbReference type="ARBA" id="ARBA00023002"/>
    </source>
</evidence>
<dbReference type="GO" id="GO:0016652">
    <property type="term" value="F:oxidoreductase activity, acting on NAD(P)H as acceptor"/>
    <property type="evidence" value="ECO:0007669"/>
    <property type="project" value="UniProtKB-UniRule"/>
</dbReference>
<feature type="binding site" evidence="6">
    <location>
        <begin position="140"/>
        <end position="143"/>
    </location>
    <ligand>
        <name>FMN</name>
        <dbReference type="ChEBI" id="CHEBI:58210"/>
    </ligand>
</feature>
<proteinExistence type="inferred from homology"/>
<reference evidence="8 9" key="1">
    <citation type="submission" date="2019-08" db="EMBL/GenBank/DDBJ databases">
        <title>Complete genome sequence of Kushneria sp. YCWA18, a halophilic phosphate-solubilizing bacterium isolated from Daqiao saltern in China.</title>
        <authorList>
            <person name="Du G.-X."/>
            <person name="Qu L.-Y."/>
        </authorList>
    </citation>
    <scope>NUCLEOTIDE SEQUENCE [LARGE SCALE GENOMIC DNA]</scope>
    <source>
        <strain evidence="8 9">YCWA18</strain>
    </source>
</reference>
<comment type="catalytic activity">
    <reaction evidence="5">
        <text>N,N-dimethyl-1,4-phenylenediamine + anthranilate + 2 NAD(+) = 2-(4-dimethylaminophenyl)diazenylbenzoate + 2 NADH + 2 H(+)</text>
        <dbReference type="Rhea" id="RHEA:55872"/>
        <dbReference type="ChEBI" id="CHEBI:15378"/>
        <dbReference type="ChEBI" id="CHEBI:15783"/>
        <dbReference type="ChEBI" id="CHEBI:16567"/>
        <dbReference type="ChEBI" id="CHEBI:57540"/>
        <dbReference type="ChEBI" id="CHEBI:57945"/>
        <dbReference type="ChEBI" id="CHEBI:71579"/>
        <dbReference type="EC" id="1.7.1.17"/>
    </reaction>
    <physiologicalReaction direction="right-to-left" evidence="5">
        <dbReference type="Rhea" id="RHEA:55874"/>
    </physiologicalReaction>
</comment>
<organism evidence="8 9">
    <name type="scientific">Kushneria phosphatilytica</name>
    <dbReference type="NCBI Taxonomy" id="657387"/>
    <lineage>
        <taxon>Bacteria</taxon>
        <taxon>Pseudomonadati</taxon>
        <taxon>Pseudomonadota</taxon>
        <taxon>Gammaproteobacteria</taxon>
        <taxon>Oceanospirillales</taxon>
        <taxon>Halomonadaceae</taxon>
        <taxon>Kushneria</taxon>
    </lineage>
</organism>
<comment type="function">
    <text evidence="6">Quinone reductase that provides resistance to thiol-specific stress caused by electrophilic quinones.</text>
</comment>
<dbReference type="OrthoDB" id="9787136at2"/>
<feature type="binding site" evidence="6">
    <location>
        <begin position="96"/>
        <end position="99"/>
    </location>
    <ligand>
        <name>FMN</name>
        <dbReference type="ChEBI" id="CHEBI:58210"/>
    </ligand>
</feature>
<evidence type="ECO:0000313" key="8">
    <source>
        <dbReference type="EMBL" id="QEL09740.1"/>
    </source>
</evidence>
<feature type="binding site" evidence="6">
    <location>
        <begin position="16"/>
        <end position="18"/>
    </location>
    <ligand>
        <name>FMN</name>
        <dbReference type="ChEBI" id="CHEBI:58210"/>
    </ligand>
</feature>
<dbReference type="RefSeq" id="WP_070980922.1">
    <property type="nucleotide sequence ID" value="NZ_CP043420.1"/>
</dbReference>
<dbReference type="GO" id="GO:0016655">
    <property type="term" value="F:oxidoreductase activity, acting on NAD(P)H, quinone or similar compound as acceptor"/>
    <property type="evidence" value="ECO:0007669"/>
    <property type="project" value="InterPro"/>
</dbReference>
<dbReference type="GO" id="GO:0010181">
    <property type="term" value="F:FMN binding"/>
    <property type="evidence" value="ECO:0007669"/>
    <property type="project" value="UniProtKB-UniRule"/>
</dbReference>
<keyword evidence="1 6" id="KW-0285">Flavoprotein</keyword>
<dbReference type="PANTHER" id="PTHR43741">
    <property type="entry name" value="FMN-DEPENDENT NADH-AZOREDUCTASE 1"/>
    <property type="match status" value="1"/>
</dbReference>
<evidence type="ECO:0000256" key="2">
    <source>
        <dbReference type="ARBA" id="ARBA00022643"/>
    </source>
</evidence>